<protein>
    <recommendedName>
        <fullName evidence="2">HTH cro/C1-type domain-containing protein</fullName>
    </recommendedName>
</protein>
<dbReference type="SUPFAM" id="SSF47413">
    <property type="entry name" value="lambda repressor-like DNA-binding domains"/>
    <property type="match status" value="1"/>
</dbReference>
<gene>
    <name evidence="3" type="ORF">AUJ42_00050</name>
</gene>
<evidence type="ECO:0000256" key="1">
    <source>
        <dbReference type="ARBA" id="ARBA00023125"/>
    </source>
</evidence>
<feature type="domain" description="HTH cro/C1-type" evidence="2">
    <location>
        <begin position="11"/>
        <end position="65"/>
    </location>
</feature>
<organism evidence="3 4">
    <name type="scientific">Candidatus Collierbacteria bacterium CG1_02_44_10</name>
    <dbReference type="NCBI Taxonomy" id="1805087"/>
    <lineage>
        <taxon>Bacteria</taxon>
        <taxon>Candidatus Collieribacteriota</taxon>
    </lineage>
</organism>
<dbReference type="PROSITE" id="PS50943">
    <property type="entry name" value="HTH_CROC1"/>
    <property type="match status" value="1"/>
</dbReference>
<dbReference type="SMART" id="SM00530">
    <property type="entry name" value="HTH_XRE"/>
    <property type="match status" value="1"/>
</dbReference>
<keyword evidence="1" id="KW-0238">DNA-binding</keyword>
<dbReference type="EMBL" id="MNUK01000001">
    <property type="protein sequence ID" value="OIN92855.1"/>
    <property type="molecule type" value="Genomic_DNA"/>
</dbReference>
<dbReference type="GO" id="GO:0005829">
    <property type="term" value="C:cytosol"/>
    <property type="evidence" value="ECO:0007669"/>
    <property type="project" value="TreeGrafter"/>
</dbReference>
<dbReference type="InterPro" id="IPR001387">
    <property type="entry name" value="Cro/C1-type_HTH"/>
</dbReference>
<dbReference type="PANTHER" id="PTHR46797">
    <property type="entry name" value="HTH-TYPE TRANSCRIPTIONAL REGULATOR"/>
    <property type="match status" value="1"/>
</dbReference>
<dbReference type="Gene3D" id="1.10.260.40">
    <property type="entry name" value="lambda repressor-like DNA-binding domains"/>
    <property type="match status" value="1"/>
</dbReference>
<dbReference type="InterPro" id="IPR050807">
    <property type="entry name" value="TransReg_Diox_bact_type"/>
</dbReference>
<dbReference type="AlphaFoldDB" id="A0A1J4S0Y9"/>
<evidence type="ECO:0000313" key="3">
    <source>
        <dbReference type="EMBL" id="OIN92855.1"/>
    </source>
</evidence>
<accession>A0A1J4S0Y9</accession>
<dbReference type="GO" id="GO:0003700">
    <property type="term" value="F:DNA-binding transcription factor activity"/>
    <property type="evidence" value="ECO:0007669"/>
    <property type="project" value="TreeGrafter"/>
</dbReference>
<dbReference type="PANTHER" id="PTHR46797:SF1">
    <property type="entry name" value="METHYLPHOSPHONATE SYNTHASE"/>
    <property type="match status" value="1"/>
</dbReference>
<reference evidence="3 4" key="1">
    <citation type="journal article" date="2016" name="Environ. Microbiol.">
        <title>Genomic resolution of a cold subsurface aquifer community provides metabolic insights for novel microbes adapted to high CO concentrations.</title>
        <authorList>
            <person name="Probst A.J."/>
            <person name="Castelle C.J."/>
            <person name="Singh A."/>
            <person name="Brown C.T."/>
            <person name="Anantharaman K."/>
            <person name="Sharon I."/>
            <person name="Hug L.A."/>
            <person name="Burstein D."/>
            <person name="Emerson J.B."/>
            <person name="Thomas B.C."/>
            <person name="Banfield J.F."/>
        </authorList>
    </citation>
    <scope>NUCLEOTIDE SEQUENCE [LARGE SCALE GENOMIC DNA]</scope>
    <source>
        <strain evidence="3">CG1_02_44_10</strain>
    </source>
</reference>
<dbReference type="GO" id="GO:0003677">
    <property type="term" value="F:DNA binding"/>
    <property type="evidence" value="ECO:0007669"/>
    <property type="project" value="UniProtKB-KW"/>
</dbReference>
<comment type="caution">
    <text evidence="3">The sequence shown here is derived from an EMBL/GenBank/DDBJ whole genome shotgun (WGS) entry which is preliminary data.</text>
</comment>
<dbReference type="InterPro" id="IPR010982">
    <property type="entry name" value="Lambda_DNA-bd_dom_sf"/>
</dbReference>
<dbReference type="CDD" id="cd00093">
    <property type="entry name" value="HTH_XRE"/>
    <property type="match status" value="1"/>
</dbReference>
<dbReference type="Proteomes" id="UP000182345">
    <property type="component" value="Unassembled WGS sequence"/>
</dbReference>
<evidence type="ECO:0000313" key="4">
    <source>
        <dbReference type="Proteomes" id="UP000182345"/>
    </source>
</evidence>
<sequence>MVEKNNTGDIIRQARLAKGLNLQKLAAESGVSSSHLGRIERGERSPSIDILRKISEPLGFKGAELLLLVAGYSEGGRLSPHLIKGFAQALLELHQVLAEIAPTLENIAKE</sequence>
<name>A0A1J4S0Y9_9BACT</name>
<evidence type="ECO:0000259" key="2">
    <source>
        <dbReference type="PROSITE" id="PS50943"/>
    </source>
</evidence>
<proteinExistence type="predicted"/>
<dbReference type="Pfam" id="PF01381">
    <property type="entry name" value="HTH_3"/>
    <property type="match status" value="1"/>
</dbReference>